<keyword evidence="7" id="KW-1185">Reference proteome</keyword>
<keyword evidence="4 5" id="KW-0472">Membrane</keyword>
<protein>
    <submittedName>
        <fullName evidence="6">Manganese transport protein MntH</fullName>
    </submittedName>
</protein>
<evidence type="ECO:0000313" key="6">
    <source>
        <dbReference type="EMBL" id="BAU55830.1"/>
    </source>
</evidence>
<keyword evidence="2 5" id="KW-0812">Transmembrane</keyword>
<dbReference type="GO" id="GO:0016020">
    <property type="term" value="C:membrane"/>
    <property type="evidence" value="ECO:0007669"/>
    <property type="project" value="UniProtKB-SubCell"/>
</dbReference>
<dbReference type="AlphaFoldDB" id="A0A0X8X516"/>
<dbReference type="InterPro" id="IPR001046">
    <property type="entry name" value="NRAMP_fam"/>
</dbReference>
<feature type="transmembrane region" description="Helical" evidence="5">
    <location>
        <begin position="61"/>
        <end position="84"/>
    </location>
</feature>
<reference evidence="6 7" key="1">
    <citation type="submission" date="2015-12" db="EMBL/GenBank/DDBJ databases">
        <title>Genome sequence of Mucilaginibacter gotjawali.</title>
        <authorList>
            <person name="Lee J.S."/>
            <person name="Lee K.C."/>
            <person name="Kim K.K."/>
            <person name="Lee B.W."/>
        </authorList>
    </citation>
    <scope>NUCLEOTIDE SEQUENCE [LARGE SCALE GENOMIC DNA]</scope>
    <source>
        <strain evidence="6 7">SA3-7</strain>
    </source>
</reference>
<dbReference type="GO" id="GO:0046873">
    <property type="term" value="F:metal ion transmembrane transporter activity"/>
    <property type="evidence" value="ECO:0007669"/>
    <property type="project" value="InterPro"/>
</dbReference>
<evidence type="ECO:0000313" key="7">
    <source>
        <dbReference type="Proteomes" id="UP000218263"/>
    </source>
</evidence>
<feature type="transmembrane region" description="Helical" evidence="5">
    <location>
        <begin position="130"/>
        <end position="150"/>
    </location>
</feature>
<sequence>MRLDNSFGMIFSEFATWSIIVVAATVLHNSGVKNINTAADAAKAIEPLVHSFPHAGFLSKLIFSIGIIGLGMLAIPVLSGSAAYSVANAFNWKASLNLKFNKAKGFYIIIIAATLVGLLLNFIGVNPVKALVYAAVLNGVAAVPLLYLILKISSDENIMGEFKSKTISKTILWITFIAMGAAAVAMFYTIFN</sequence>
<dbReference type="EMBL" id="AP017313">
    <property type="protein sequence ID" value="BAU55830.1"/>
    <property type="molecule type" value="Genomic_DNA"/>
</dbReference>
<evidence type="ECO:0000256" key="1">
    <source>
        <dbReference type="ARBA" id="ARBA00004141"/>
    </source>
</evidence>
<accession>A0A0X8X516</accession>
<comment type="subcellular location">
    <subcellularLocation>
        <location evidence="1">Membrane</location>
        <topology evidence="1">Multi-pass membrane protein</topology>
    </subcellularLocation>
</comment>
<dbReference type="Pfam" id="PF01566">
    <property type="entry name" value="Nramp"/>
    <property type="match status" value="1"/>
</dbReference>
<proteinExistence type="predicted"/>
<evidence type="ECO:0000256" key="3">
    <source>
        <dbReference type="ARBA" id="ARBA00022989"/>
    </source>
</evidence>
<name>A0A0X8X516_9SPHI</name>
<evidence type="ECO:0000256" key="2">
    <source>
        <dbReference type="ARBA" id="ARBA00022692"/>
    </source>
</evidence>
<evidence type="ECO:0000256" key="4">
    <source>
        <dbReference type="ARBA" id="ARBA00023136"/>
    </source>
</evidence>
<keyword evidence="3 5" id="KW-1133">Transmembrane helix</keyword>
<gene>
    <name evidence="6" type="ORF">MgSA37_04022</name>
</gene>
<dbReference type="RefSeq" id="WP_262497457.1">
    <property type="nucleotide sequence ID" value="NZ_AP017313.1"/>
</dbReference>
<feature type="transmembrane region" description="Helical" evidence="5">
    <location>
        <begin position="171"/>
        <end position="191"/>
    </location>
</feature>
<organism evidence="6 7">
    <name type="scientific">Mucilaginibacter gotjawali</name>
    <dbReference type="NCBI Taxonomy" id="1550579"/>
    <lineage>
        <taxon>Bacteria</taxon>
        <taxon>Pseudomonadati</taxon>
        <taxon>Bacteroidota</taxon>
        <taxon>Sphingobacteriia</taxon>
        <taxon>Sphingobacteriales</taxon>
        <taxon>Sphingobacteriaceae</taxon>
        <taxon>Mucilaginibacter</taxon>
    </lineage>
</organism>
<dbReference type="Proteomes" id="UP000218263">
    <property type="component" value="Chromosome"/>
</dbReference>
<evidence type="ECO:0000256" key="5">
    <source>
        <dbReference type="SAM" id="Phobius"/>
    </source>
</evidence>
<dbReference type="KEGG" id="mgot:MgSA37_04022"/>
<feature type="transmembrane region" description="Helical" evidence="5">
    <location>
        <begin position="7"/>
        <end position="27"/>
    </location>
</feature>
<feature type="transmembrane region" description="Helical" evidence="5">
    <location>
        <begin position="105"/>
        <end position="124"/>
    </location>
</feature>